<keyword evidence="1" id="KW-0812">Transmembrane</keyword>
<keyword evidence="1" id="KW-1133">Transmembrane helix</keyword>
<evidence type="ECO:0000313" key="3">
    <source>
        <dbReference type="Proteomes" id="UP000018731"/>
    </source>
</evidence>
<organism evidence="2 3">
    <name type="scientific">Helicobacter macacae MIT 99-5501</name>
    <dbReference type="NCBI Taxonomy" id="1357400"/>
    <lineage>
        <taxon>Bacteria</taxon>
        <taxon>Pseudomonadati</taxon>
        <taxon>Campylobacterota</taxon>
        <taxon>Epsilonproteobacteria</taxon>
        <taxon>Campylobacterales</taxon>
        <taxon>Helicobacteraceae</taxon>
        <taxon>Helicobacter</taxon>
    </lineage>
</organism>
<evidence type="ECO:0000313" key="2">
    <source>
        <dbReference type="EMBL" id="ETD23304.1"/>
    </source>
</evidence>
<name>V8C7E6_9HELI</name>
<accession>V8C7E6</accession>
<feature type="transmembrane region" description="Helical" evidence="1">
    <location>
        <begin position="6"/>
        <end position="23"/>
    </location>
</feature>
<gene>
    <name evidence="2" type="ORF">HMPREF2086_01103</name>
</gene>
<dbReference type="HOGENOM" id="CLU_2105591_0_0_7"/>
<reference evidence="2 3" key="1">
    <citation type="journal article" date="2014" name="Genome Announc.">
        <title>Draft genome sequences of six enterohepatic helicobacter species isolated from humans and one from rhesus macaques.</title>
        <authorList>
            <person name="Shen Z."/>
            <person name="Sheh A."/>
            <person name="Young S.K."/>
            <person name="Abouelliel A."/>
            <person name="Ward D.V."/>
            <person name="Earl A.M."/>
            <person name="Fox J.G."/>
        </authorList>
    </citation>
    <scope>NUCLEOTIDE SEQUENCE [LARGE SCALE GENOMIC DNA]</scope>
    <source>
        <strain evidence="2 3">MIT 99-5501</strain>
    </source>
</reference>
<evidence type="ECO:0000256" key="1">
    <source>
        <dbReference type="SAM" id="Phobius"/>
    </source>
</evidence>
<dbReference type="STRING" id="1357400.HMPREF2086_01103"/>
<keyword evidence="3" id="KW-1185">Reference proteome</keyword>
<dbReference type="PROSITE" id="PS51257">
    <property type="entry name" value="PROKAR_LIPOPROTEIN"/>
    <property type="match status" value="1"/>
</dbReference>
<sequence length="115" mass="12696">MKSLGFLYVAILGIFFSGCATLIDGSNQKVLLMASDRQNVVATIGKEKVQLPAEVELPRKGVLITVLAKDNQGYKDSKVHSSTIGAMIKQSKILVQHNVLCSYRPLSHWNSVFKY</sequence>
<protein>
    <submittedName>
        <fullName evidence="2">Uncharacterized protein</fullName>
    </submittedName>
</protein>
<comment type="caution">
    <text evidence="2">The sequence shown here is derived from an EMBL/GenBank/DDBJ whole genome shotgun (WGS) entry which is preliminary data.</text>
</comment>
<dbReference type="AlphaFoldDB" id="V8C7E6"/>
<dbReference type="RefSeq" id="WP_023927829.1">
    <property type="nucleotide sequence ID" value="NZ_KI669454.1"/>
</dbReference>
<dbReference type="Proteomes" id="UP000018731">
    <property type="component" value="Unassembled WGS sequence"/>
</dbReference>
<proteinExistence type="predicted"/>
<keyword evidence="1" id="KW-0472">Membrane</keyword>
<dbReference type="EMBL" id="AZJI01000005">
    <property type="protein sequence ID" value="ETD23304.1"/>
    <property type="molecule type" value="Genomic_DNA"/>
</dbReference>
<dbReference type="PATRIC" id="fig|1357400.3.peg.1497"/>